<evidence type="ECO:0000256" key="1">
    <source>
        <dbReference type="ARBA" id="ARBA00023002"/>
    </source>
</evidence>
<evidence type="ECO:0000313" key="3">
    <source>
        <dbReference type="EMBL" id="XBY65664.1"/>
    </source>
</evidence>
<gene>
    <name evidence="3" type="ORF">ABS648_07825</name>
</gene>
<organism evidence="3">
    <name type="scientific">Pseudomonas solani</name>
    <dbReference type="NCBI Taxonomy" id="2731552"/>
    <lineage>
        <taxon>Bacteria</taxon>
        <taxon>Pseudomonadati</taxon>
        <taxon>Pseudomonadota</taxon>
        <taxon>Gammaproteobacteria</taxon>
        <taxon>Pseudomonadales</taxon>
        <taxon>Pseudomonadaceae</taxon>
        <taxon>Pseudomonas</taxon>
    </lineage>
</organism>
<dbReference type="Gene3D" id="3.60.130.10">
    <property type="entry name" value="Clavaminate synthase-like"/>
    <property type="match status" value="1"/>
</dbReference>
<dbReference type="PANTHER" id="PTHR37285">
    <property type="entry name" value="SPORE WALL MATURATION PROTEIN DIT1"/>
    <property type="match status" value="1"/>
</dbReference>
<dbReference type="EMBL" id="CP158373">
    <property type="protein sequence ID" value="XBY65664.1"/>
    <property type="molecule type" value="Genomic_DNA"/>
</dbReference>
<dbReference type="InterPro" id="IPR042098">
    <property type="entry name" value="TauD-like_sf"/>
</dbReference>
<dbReference type="RefSeq" id="WP_350447988.1">
    <property type="nucleotide sequence ID" value="NZ_CP158373.1"/>
</dbReference>
<name>A0AAU7Y642_9PSED</name>
<evidence type="ECO:0000259" key="2">
    <source>
        <dbReference type="Pfam" id="PF02668"/>
    </source>
</evidence>
<dbReference type="Pfam" id="PF02668">
    <property type="entry name" value="TauD"/>
    <property type="match status" value="1"/>
</dbReference>
<keyword evidence="1" id="KW-0560">Oxidoreductase</keyword>
<dbReference type="Pfam" id="PF05141">
    <property type="entry name" value="DIT1_PvcA"/>
    <property type="match status" value="1"/>
</dbReference>
<accession>A0AAU7Y642</accession>
<dbReference type="Gene3D" id="3.90.190.10">
    <property type="entry name" value="Protein tyrosine phosphatase superfamily"/>
    <property type="match status" value="1"/>
</dbReference>
<dbReference type="GO" id="GO:0016706">
    <property type="term" value="F:2-oxoglutarate-dependent dioxygenase activity"/>
    <property type="evidence" value="ECO:0007669"/>
    <property type="project" value="UniProtKB-ARBA"/>
</dbReference>
<dbReference type="SUPFAM" id="SSF52799">
    <property type="entry name" value="(Phosphotyrosine protein) phosphatases II"/>
    <property type="match status" value="1"/>
</dbReference>
<dbReference type="CDD" id="cd14503">
    <property type="entry name" value="PTP-bact"/>
    <property type="match status" value="1"/>
</dbReference>
<dbReference type="InterPro" id="IPR029021">
    <property type="entry name" value="Prot-tyrosine_phosphatase-like"/>
</dbReference>
<feature type="domain" description="TauD/TfdA-like" evidence="2">
    <location>
        <begin position="489"/>
        <end position="727"/>
    </location>
</feature>
<reference evidence="3" key="1">
    <citation type="submission" date="2023-08" db="EMBL/GenBank/DDBJ databases">
        <title>Increased levels of nutrients transform a symbiont into a lethal pathobiont.</title>
        <authorList>
            <person name="Lachnit T."/>
            <person name="Ulrich L."/>
            <person name="Willmer F.M."/>
            <person name="Hasenbein T."/>
            <person name="Steiner L.X."/>
            <person name="Wolters M."/>
            <person name="Herbst E.M."/>
            <person name="Deines P."/>
        </authorList>
    </citation>
    <scope>NUCLEOTIDE SEQUENCE</scope>
    <source>
        <strain evidence="3">T3</strain>
    </source>
</reference>
<dbReference type="PANTHER" id="PTHR37285:SF5">
    <property type="entry name" value="SPORE WALL MATURATION PROTEIN DIT1"/>
    <property type="match status" value="1"/>
</dbReference>
<dbReference type="InterPro" id="IPR003819">
    <property type="entry name" value="TauD/TfdA-like"/>
</dbReference>
<dbReference type="InterPro" id="IPR007817">
    <property type="entry name" value="Isocyanide_synthase_DIT1"/>
</dbReference>
<dbReference type="AlphaFoldDB" id="A0AAU7Y642"/>
<sequence length="730" mass="82703">MSNIMNFRKINSRLWSGGQPNAEQIKWLHSAGVKVIINMAPYDPRYSIEDEPGLVSSLGMTYHHYPMDFNKPMVSEYQLMRAALRAHVDEHVFVHCAANYRVTVLLGRYGVDELCWAPEKSDALIASVWRLEDFPVWEKFASELSQLAGGLTALNSPYDIDAIIDAVELFLVKADGDLFDTQGRDHLRRQIARLIAASEPLQFLLPGFPCKSPNHIDKCFGTEPDFGEVMALRQLDSLAKAVTDQYAPGCRVTILSDGISFNDIVEVPDDVRQRYNKRLRSLCPSPSIAWQELQALLPNARSDGDVRAALERAGGATEPIYRSAVLANTHDKLCSYLYNDIRLCCRPDQSEDDYLSDVAERAARMMRRGMGLNTLIDRHFPDHIRLSVHQYDNAGPKFTFGFVPGATRVTQPWHAVPVLSLVGKLELIGHASVDKARHALVTLDEQPWLYLEVENEQCLGFQYRVLKYPGFGMEISGVGKDGLEYLPTQLLQILMSQFGFVCIRDVDFPQQSELTSYCAGFGQIYYWKFGAVHIVKPAEKPDGFVHSLEKTPLHWDLSMLPLDHEQVRENEWFAASHFMLYCKMPPQPGEGHTTVVDGRTVMEIAGPQAVKRWRSTYVTYNTPMTYFGGAPRTYPLVMPHPHTGEDIFRYQEGSESILQRFTASIGTLPTEDSEKIIASLNGLVYDPRCILAHEWQAGDLLIIDNWRTLHGRLPMSEQSRSRELWRVQVY</sequence>
<proteinExistence type="predicted"/>
<dbReference type="SUPFAM" id="SSF51197">
    <property type="entry name" value="Clavaminate synthase-like"/>
    <property type="match status" value="1"/>
</dbReference>
<protein>
    <submittedName>
        <fullName evidence="3">L-tyrosine/L-tryptophan isonitrile synthase family protein</fullName>
    </submittedName>
</protein>